<evidence type="ECO:0000259" key="1">
    <source>
        <dbReference type="PROSITE" id="PS51186"/>
    </source>
</evidence>
<proteinExistence type="predicted"/>
<dbReference type="InterPro" id="IPR000182">
    <property type="entry name" value="GNAT_dom"/>
</dbReference>
<dbReference type="Gene3D" id="3.40.630.30">
    <property type="match status" value="1"/>
</dbReference>
<dbReference type="OrthoDB" id="5689at2759"/>
<reference evidence="2" key="1">
    <citation type="submission" date="2020-03" db="EMBL/GenBank/DDBJ databases">
        <title>Draft Genome Sequence of Cylindrodendrum hubeiense.</title>
        <authorList>
            <person name="Buettner E."/>
            <person name="Kellner H."/>
        </authorList>
    </citation>
    <scope>NUCLEOTIDE SEQUENCE</scope>
    <source>
        <strain evidence="2">IHI 201604</strain>
    </source>
</reference>
<protein>
    <recommendedName>
        <fullName evidence="1">N-acetyltransferase domain-containing protein</fullName>
    </recommendedName>
</protein>
<evidence type="ECO:0000313" key="2">
    <source>
        <dbReference type="EMBL" id="KAF7540368.1"/>
    </source>
</evidence>
<dbReference type="AlphaFoldDB" id="A0A9P5GVT9"/>
<dbReference type="CDD" id="cd04301">
    <property type="entry name" value="NAT_SF"/>
    <property type="match status" value="1"/>
</dbReference>
<dbReference type="PROSITE" id="PS51186">
    <property type="entry name" value="GNAT"/>
    <property type="match status" value="1"/>
</dbReference>
<organism evidence="2 3">
    <name type="scientific">Cylindrodendrum hubeiense</name>
    <dbReference type="NCBI Taxonomy" id="595255"/>
    <lineage>
        <taxon>Eukaryota</taxon>
        <taxon>Fungi</taxon>
        <taxon>Dikarya</taxon>
        <taxon>Ascomycota</taxon>
        <taxon>Pezizomycotina</taxon>
        <taxon>Sordariomycetes</taxon>
        <taxon>Hypocreomycetidae</taxon>
        <taxon>Hypocreales</taxon>
        <taxon>Nectriaceae</taxon>
        <taxon>Cylindrodendrum</taxon>
    </lineage>
</organism>
<accession>A0A9P5GVT9</accession>
<sequence length="176" mass="19674">MSLTFRKADPSDVPSVLTLVESAYRGDTSRKGWTTEADIFSGDRITAPGVLAKITDPCGAVLLGHDSAGALVTCAEILRRDDGVVYFGMFAVDPERQGGGIGRQTLERAEAYAREEWNSTLIEMSVIWFRDELIAWYVRRGYRKTKETKPFPYAEQLKNGGVLRDDLYFAVLDKEL</sequence>
<comment type="caution">
    <text evidence="2">The sequence shown here is derived from an EMBL/GenBank/DDBJ whole genome shotgun (WGS) entry which is preliminary data.</text>
</comment>
<feature type="domain" description="N-acetyltransferase" evidence="1">
    <location>
        <begin position="3"/>
        <end position="158"/>
    </location>
</feature>
<dbReference type="InterPro" id="IPR016181">
    <property type="entry name" value="Acyl_CoA_acyltransferase"/>
</dbReference>
<dbReference type="EMBL" id="JAANBB010000529">
    <property type="protein sequence ID" value="KAF7540368.1"/>
    <property type="molecule type" value="Genomic_DNA"/>
</dbReference>
<dbReference type="Proteomes" id="UP000722485">
    <property type="component" value="Unassembled WGS sequence"/>
</dbReference>
<evidence type="ECO:0000313" key="3">
    <source>
        <dbReference type="Proteomes" id="UP000722485"/>
    </source>
</evidence>
<gene>
    <name evidence="2" type="ORF">G7Z17_g12229</name>
</gene>
<dbReference type="Pfam" id="PF00583">
    <property type="entry name" value="Acetyltransf_1"/>
    <property type="match status" value="1"/>
</dbReference>
<dbReference type="SUPFAM" id="SSF55729">
    <property type="entry name" value="Acyl-CoA N-acyltransferases (Nat)"/>
    <property type="match status" value="1"/>
</dbReference>
<dbReference type="GO" id="GO:0016747">
    <property type="term" value="F:acyltransferase activity, transferring groups other than amino-acyl groups"/>
    <property type="evidence" value="ECO:0007669"/>
    <property type="project" value="InterPro"/>
</dbReference>
<name>A0A9P5GVT9_9HYPO</name>
<keyword evidence="3" id="KW-1185">Reference proteome</keyword>